<keyword evidence="2" id="KW-0698">rRNA processing</keyword>
<feature type="domain" description="Pre-mRNA-splicing factor Syf1/CRNKL1-like C-terminal HAT-repeats" evidence="6">
    <location>
        <begin position="193"/>
        <end position="381"/>
    </location>
</feature>
<evidence type="ECO:0000313" key="8">
    <source>
        <dbReference type="Proteomes" id="UP000530660"/>
    </source>
</evidence>
<reference evidence="7 8" key="1">
    <citation type="journal article" date="2020" name="J. Phycol.">
        <title>Comparative genome analysis reveals Cyanidiococcus gen. nov., a new extremophilic red algal genus sister to Cyanidioschyzon (Cyanidioschyzonaceae, Rhodophyta).</title>
        <authorList>
            <person name="Liu S.-L."/>
            <person name="Chiang Y.-R."/>
            <person name="Yoon H.S."/>
            <person name="Fu H.-Y."/>
        </authorList>
    </citation>
    <scope>NUCLEOTIDE SEQUENCE [LARGE SCALE GENOMIC DNA]</scope>
    <source>
        <strain evidence="7 8">THAL066</strain>
    </source>
</reference>
<evidence type="ECO:0000256" key="4">
    <source>
        <dbReference type="ARBA" id="ARBA00023242"/>
    </source>
</evidence>
<evidence type="ECO:0000256" key="1">
    <source>
        <dbReference type="ARBA" id="ARBA00004123"/>
    </source>
</evidence>
<feature type="compositionally biased region" description="Polar residues" evidence="5">
    <location>
        <begin position="108"/>
        <end position="118"/>
    </location>
</feature>
<dbReference type="GO" id="GO:0003723">
    <property type="term" value="F:RNA binding"/>
    <property type="evidence" value="ECO:0007669"/>
    <property type="project" value="TreeGrafter"/>
</dbReference>
<dbReference type="Proteomes" id="UP000530660">
    <property type="component" value="Unassembled WGS sequence"/>
</dbReference>
<dbReference type="GO" id="GO:0006364">
    <property type="term" value="P:rRNA processing"/>
    <property type="evidence" value="ECO:0007669"/>
    <property type="project" value="UniProtKB-KW"/>
</dbReference>
<comment type="subcellular location">
    <subcellularLocation>
        <location evidence="1">Nucleus</location>
    </subcellularLocation>
</comment>
<dbReference type="SUPFAM" id="SSF48452">
    <property type="entry name" value="TPR-like"/>
    <property type="match status" value="2"/>
</dbReference>
<dbReference type="InterPro" id="IPR055430">
    <property type="entry name" value="HAT_Syf1_CNRKL1_C"/>
</dbReference>
<dbReference type="PANTHER" id="PTHR23270">
    <property type="entry name" value="PROGRAMMED CELL DEATH PROTEIN 11 PRE-RRNA PROCESSING PROTEIN RRP5"/>
    <property type="match status" value="1"/>
</dbReference>
<comment type="caution">
    <text evidence="7">The sequence shown here is derived from an EMBL/GenBank/DDBJ whole genome shotgun (WGS) entry which is preliminary data.</text>
</comment>
<protein>
    <recommendedName>
        <fullName evidence="6">Pre-mRNA-splicing factor Syf1/CRNKL1-like C-terminal HAT-repeats domain-containing protein</fullName>
    </recommendedName>
</protein>
<accession>A0A7J7IML3</accession>
<name>A0A7J7IML3_9RHOD</name>
<dbReference type="Gene3D" id="1.25.40.10">
    <property type="entry name" value="Tetratricopeptide repeat domain"/>
    <property type="match status" value="1"/>
</dbReference>
<sequence>MKPTPVKLALAEQSMEKRSQFDAGTQVAAEYVTNPKRTEVQATATMSWSVASSPAALEDDKTEMPCTRYDNEDGRGTYASLSMAFSKSVDFVSSDALTQTHTERPIGSKTTLQETPSGQGAAATWKRSVQSDTMPPFLEVPNHDDQVSEEAPADSLWSMSMPTSGELASPRQRIDDESLERGERELVEALDRPQTVADYERVLLGRPNDPHLWISYMALHFSSGNLPEARAIAERALQTIHFREQASRLRVWIAYLNLERHANPSLDPLGSEVFRRALENCDSEQLHLRFARALEAAQEPATAMRVYEHACQRHGHRLVSVWTSYGAFCFLRSAQAAQGRKILERALRTLTDPTQHIQCILKFATFEFKGCGEPERGRTLLESLIQAFPKRLDFWNVYIDMETVLLRQQRGKLDLVRQVLRRCTALPNLSLKQAKHFFKRFIELEREFGDESSVKQVKDAARAYVAQRTT</sequence>
<dbReference type="PANTHER" id="PTHR23270:SF10">
    <property type="entry name" value="PROTEIN RRP5 HOMOLOG"/>
    <property type="match status" value="1"/>
</dbReference>
<evidence type="ECO:0000256" key="2">
    <source>
        <dbReference type="ARBA" id="ARBA00022552"/>
    </source>
</evidence>
<keyword evidence="4" id="KW-0539">Nucleus</keyword>
<dbReference type="InterPro" id="IPR045209">
    <property type="entry name" value="Rrp5"/>
</dbReference>
<dbReference type="OrthoDB" id="412781at2759"/>
<evidence type="ECO:0000313" key="7">
    <source>
        <dbReference type="EMBL" id="KAF6004288.1"/>
    </source>
</evidence>
<evidence type="ECO:0000259" key="6">
    <source>
        <dbReference type="Pfam" id="PF23231"/>
    </source>
</evidence>
<dbReference type="InterPro" id="IPR011990">
    <property type="entry name" value="TPR-like_helical_dom_sf"/>
</dbReference>
<evidence type="ECO:0000256" key="3">
    <source>
        <dbReference type="ARBA" id="ARBA00022737"/>
    </source>
</evidence>
<feature type="region of interest" description="Disordered" evidence="5">
    <location>
        <begin position="100"/>
        <end position="177"/>
    </location>
</feature>
<dbReference type="AlphaFoldDB" id="A0A7J7IML3"/>
<dbReference type="SMART" id="SM00386">
    <property type="entry name" value="HAT"/>
    <property type="match status" value="7"/>
</dbReference>
<dbReference type="InterPro" id="IPR003107">
    <property type="entry name" value="HAT"/>
</dbReference>
<keyword evidence="8" id="KW-1185">Reference proteome</keyword>
<dbReference type="EMBL" id="VWRR01000004">
    <property type="protein sequence ID" value="KAF6004288.1"/>
    <property type="molecule type" value="Genomic_DNA"/>
</dbReference>
<organism evidence="7 8">
    <name type="scientific">Cyanidiococcus yangmingshanensis</name>
    <dbReference type="NCBI Taxonomy" id="2690220"/>
    <lineage>
        <taxon>Eukaryota</taxon>
        <taxon>Rhodophyta</taxon>
        <taxon>Bangiophyceae</taxon>
        <taxon>Cyanidiales</taxon>
        <taxon>Cyanidiaceae</taxon>
        <taxon>Cyanidiococcus</taxon>
    </lineage>
</organism>
<dbReference type="Pfam" id="PF23231">
    <property type="entry name" value="HAT_Syf1_CNRKL1_C"/>
    <property type="match status" value="1"/>
</dbReference>
<dbReference type="GO" id="GO:0032040">
    <property type="term" value="C:small-subunit processome"/>
    <property type="evidence" value="ECO:0007669"/>
    <property type="project" value="TreeGrafter"/>
</dbReference>
<keyword evidence="3" id="KW-0677">Repeat</keyword>
<evidence type="ECO:0000256" key="5">
    <source>
        <dbReference type="SAM" id="MobiDB-lite"/>
    </source>
</evidence>
<proteinExistence type="predicted"/>
<gene>
    <name evidence="7" type="ORF">F1559_004727</name>
</gene>